<feature type="transmembrane region" description="Helical" evidence="1">
    <location>
        <begin position="14"/>
        <end position="30"/>
    </location>
</feature>
<keyword evidence="1" id="KW-1133">Transmembrane helix</keyword>
<dbReference type="OrthoDB" id="10006207at2759"/>
<feature type="transmembrane region" description="Helical" evidence="1">
    <location>
        <begin position="37"/>
        <end position="58"/>
    </location>
</feature>
<sequence length="334" mass="37701">MLAYLLSSDVIPNGVRSGSLIIIFILSVFFDRSVWLGMDYLISFITGLALFIVPQHLLQFQIFGTLDSHHYILARALGVVILSNVLYCYLVSNSRDGTVHISYLSSKSASLCLMLLAGAHAVYGTKATSKPRLTDEQFLSFSGLACLLSLLGNIYHLALSKDYSSFPNYHIRFHMHLRLDFLISCTRAIAIYAFPIMAMKALNVKQDVVSHTLLRFIASEDILASLISLQAGTFLYEREKTIKMYCRIQSSITQILFFSYVCFFSNLNVSHSVFYLYCGLNILLILNAAFSLTESAMLIHDYRSPSKNGKDDNIDHSWFEARKTPEKVTKQLFT</sequence>
<feature type="transmembrane region" description="Helical" evidence="1">
    <location>
        <begin position="70"/>
        <end position="92"/>
    </location>
</feature>
<keyword evidence="3" id="KW-1185">Reference proteome</keyword>
<protein>
    <submittedName>
        <fullName evidence="2">DgyrCDS2748</fullName>
    </submittedName>
</protein>
<reference evidence="2 3" key="1">
    <citation type="submission" date="2020-08" db="EMBL/GenBank/DDBJ databases">
        <authorList>
            <person name="Hejnol A."/>
        </authorList>
    </citation>
    <scope>NUCLEOTIDE SEQUENCE [LARGE SCALE GENOMIC DNA]</scope>
</reference>
<dbReference type="AlphaFoldDB" id="A0A7I8VB72"/>
<feature type="transmembrane region" description="Helical" evidence="1">
    <location>
        <begin position="104"/>
        <end position="123"/>
    </location>
</feature>
<gene>
    <name evidence="2" type="ORF">DGYR_LOCUS2550</name>
</gene>
<evidence type="ECO:0000313" key="3">
    <source>
        <dbReference type="Proteomes" id="UP000549394"/>
    </source>
</evidence>
<name>A0A7I8VB72_9ANNE</name>
<evidence type="ECO:0000256" key="1">
    <source>
        <dbReference type="SAM" id="Phobius"/>
    </source>
</evidence>
<keyword evidence="1" id="KW-0812">Transmembrane</keyword>
<dbReference type="Proteomes" id="UP000549394">
    <property type="component" value="Unassembled WGS sequence"/>
</dbReference>
<feature type="transmembrane region" description="Helical" evidence="1">
    <location>
        <begin position="138"/>
        <end position="158"/>
    </location>
</feature>
<comment type="caution">
    <text evidence="2">The sequence shown here is derived from an EMBL/GenBank/DDBJ whole genome shotgun (WGS) entry which is preliminary data.</text>
</comment>
<feature type="transmembrane region" description="Helical" evidence="1">
    <location>
        <begin position="213"/>
        <end position="236"/>
    </location>
</feature>
<keyword evidence="1" id="KW-0472">Membrane</keyword>
<organism evidence="2 3">
    <name type="scientific">Dimorphilus gyrociliatus</name>
    <dbReference type="NCBI Taxonomy" id="2664684"/>
    <lineage>
        <taxon>Eukaryota</taxon>
        <taxon>Metazoa</taxon>
        <taxon>Spiralia</taxon>
        <taxon>Lophotrochozoa</taxon>
        <taxon>Annelida</taxon>
        <taxon>Polychaeta</taxon>
        <taxon>Polychaeta incertae sedis</taxon>
        <taxon>Dinophilidae</taxon>
        <taxon>Dimorphilus</taxon>
    </lineage>
</organism>
<feature type="transmembrane region" description="Helical" evidence="1">
    <location>
        <begin position="248"/>
        <end position="267"/>
    </location>
</feature>
<accession>A0A7I8VB72</accession>
<feature type="transmembrane region" description="Helical" evidence="1">
    <location>
        <begin position="179"/>
        <end position="201"/>
    </location>
</feature>
<proteinExistence type="predicted"/>
<evidence type="ECO:0000313" key="2">
    <source>
        <dbReference type="EMBL" id="CAD5113585.1"/>
    </source>
</evidence>
<dbReference type="EMBL" id="CAJFCJ010000004">
    <property type="protein sequence ID" value="CAD5113585.1"/>
    <property type="molecule type" value="Genomic_DNA"/>
</dbReference>